<keyword evidence="6" id="KW-0969">Cilium</keyword>
<dbReference type="InterPro" id="IPR006606">
    <property type="entry name" value="BBL5"/>
</dbReference>
<comment type="subcellular location">
    <subcellularLocation>
        <location evidence="1">Cell projection</location>
        <location evidence="1">Cilium membrane</location>
    </subcellularLocation>
    <subcellularLocation>
        <location evidence="2">Cytoplasm</location>
        <location evidence="2">Cytoskeleton</location>
        <location evidence="2">Microtubule organizing center</location>
        <location evidence="2">Centrosome</location>
        <location evidence="2">Centriolar satellite</location>
    </subcellularLocation>
</comment>
<keyword evidence="12" id="KW-1185">Reference proteome</keyword>
<evidence type="ECO:0000256" key="3">
    <source>
        <dbReference type="ARBA" id="ARBA00005822"/>
    </source>
</evidence>
<keyword evidence="9" id="KW-0966">Cell projection</keyword>
<proteinExistence type="inferred from homology"/>
<evidence type="ECO:0000256" key="8">
    <source>
        <dbReference type="ARBA" id="ARBA00023212"/>
    </source>
</evidence>
<dbReference type="InterPro" id="IPR030804">
    <property type="entry name" value="BBS5/fem-3"/>
</dbReference>
<dbReference type="OrthoDB" id="10261999at2759"/>
<dbReference type="GO" id="GO:0034464">
    <property type="term" value="C:BBSome"/>
    <property type="evidence" value="ECO:0007669"/>
    <property type="project" value="InterPro"/>
</dbReference>
<dbReference type="PIRSF" id="PIRSF010072">
    <property type="entry name" value="DUF1448"/>
    <property type="match status" value="1"/>
</dbReference>
<keyword evidence="4" id="KW-1003">Cell membrane</keyword>
<evidence type="ECO:0000313" key="11">
    <source>
        <dbReference type="EMBL" id="KAE9536585.1"/>
    </source>
</evidence>
<evidence type="ECO:0000256" key="1">
    <source>
        <dbReference type="ARBA" id="ARBA00004309"/>
    </source>
</evidence>
<evidence type="ECO:0000256" key="4">
    <source>
        <dbReference type="ARBA" id="ARBA00022475"/>
    </source>
</evidence>
<dbReference type="AlphaFoldDB" id="A0A6G0TRM0"/>
<reference evidence="11 12" key="1">
    <citation type="submission" date="2019-08" db="EMBL/GenBank/DDBJ databases">
        <title>The genome of the soybean aphid Biotype 1, its phylome, world population structure and adaptation to the North American continent.</title>
        <authorList>
            <person name="Giordano R."/>
            <person name="Donthu R.K."/>
            <person name="Hernandez A.G."/>
            <person name="Wright C.L."/>
            <person name="Zimin A.V."/>
        </authorList>
    </citation>
    <scope>NUCLEOTIDE SEQUENCE [LARGE SCALE GENOMIC DNA]</scope>
    <source>
        <tissue evidence="11">Whole aphids</tissue>
    </source>
</reference>
<evidence type="ECO:0000256" key="6">
    <source>
        <dbReference type="ARBA" id="ARBA00023069"/>
    </source>
</evidence>
<keyword evidence="7" id="KW-0472">Membrane</keyword>
<dbReference type="GO" id="GO:0060271">
    <property type="term" value="P:cilium assembly"/>
    <property type="evidence" value="ECO:0007669"/>
    <property type="project" value="TreeGrafter"/>
</dbReference>
<comment type="caution">
    <text evidence="11">The sequence shown here is derived from an EMBL/GenBank/DDBJ whole genome shotgun (WGS) entry which is preliminary data.</text>
</comment>
<gene>
    <name evidence="11" type="ORF">AGLY_006987</name>
</gene>
<evidence type="ECO:0000256" key="9">
    <source>
        <dbReference type="ARBA" id="ARBA00023273"/>
    </source>
</evidence>
<feature type="domain" description="BBSome complex member BBS5 PH" evidence="10">
    <location>
        <begin position="43"/>
        <end position="97"/>
    </location>
</feature>
<evidence type="ECO:0000256" key="7">
    <source>
        <dbReference type="ARBA" id="ARBA00023136"/>
    </source>
</evidence>
<dbReference type="Proteomes" id="UP000475862">
    <property type="component" value="Unassembled WGS sequence"/>
</dbReference>
<dbReference type="GO" id="GO:0036064">
    <property type="term" value="C:ciliary basal body"/>
    <property type="evidence" value="ECO:0007669"/>
    <property type="project" value="TreeGrafter"/>
</dbReference>
<dbReference type="PANTHER" id="PTHR21351">
    <property type="entry name" value="BARDET-BIEDL SYNDROME PROTEIN 5"/>
    <property type="match status" value="1"/>
</dbReference>
<name>A0A6G0TRM0_APHGL</name>
<evidence type="ECO:0000256" key="5">
    <source>
        <dbReference type="ARBA" id="ARBA00022490"/>
    </source>
</evidence>
<evidence type="ECO:0000313" key="12">
    <source>
        <dbReference type="Proteomes" id="UP000475862"/>
    </source>
</evidence>
<accession>A0A6G0TRM0</accession>
<dbReference type="SMART" id="SM00683">
    <property type="entry name" value="DM16"/>
    <property type="match status" value="2"/>
</dbReference>
<comment type="similarity">
    <text evidence="3">Belongs to the BBS5 family.</text>
</comment>
<sequence>MLFIWPHTQLISNTTMDLFETWEDQEIQFDLSISKALKMRNGEKIIDRLEFIEDTKGNSGDKGVLVITNLRTIWHSMTLARISLSIGYNCIQDVSTRIVNSRLKGITEAIYIQAKYNGLRYEFVFTNLIPGNTRHFTSFIGVFKYTVNTQTLFYNLYRLYRELKLRGAILKNGRLRLLMFEKMYSAVNGVWNLSSEQGNLGTFIVTNIRLVWYAESNETFNISLPYIHINSIKIRESKFGEVLVIETNGYSGGFTLGFRIDPKDRLRSVTKELSSLFRIHAQAPEFGVHFVTTDQIESNEPVLTPPTLPNYDEFEDESTIGVSNTLAAYSVSKTGKEDGQPQYDSTIGLAIETLPDGYTMASLWEVIPSTNNK</sequence>
<keyword evidence="5" id="KW-0963">Cytoplasm</keyword>
<dbReference type="EMBL" id="VYZN01000022">
    <property type="protein sequence ID" value="KAE9536585.1"/>
    <property type="molecule type" value="Genomic_DNA"/>
</dbReference>
<evidence type="ECO:0000256" key="2">
    <source>
        <dbReference type="ARBA" id="ARBA00004607"/>
    </source>
</evidence>
<organism evidence="11 12">
    <name type="scientific">Aphis glycines</name>
    <name type="common">Soybean aphid</name>
    <dbReference type="NCBI Taxonomy" id="307491"/>
    <lineage>
        <taxon>Eukaryota</taxon>
        <taxon>Metazoa</taxon>
        <taxon>Ecdysozoa</taxon>
        <taxon>Arthropoda</taxon>
        <taxon>Hexapoda</taxon>
        <taxon>Insecta</taxon>
        <taxon>Pterygota</taxon>
        <taxon>Neoptera</taxon>
        <taxon>Paraneoptera</taxon>
        <taxon>Hemiptera</taxon>
        <taxon>Sternorrhyncha</taxon>
        <taxon>Aphidomorpha</taxon>
        <taxon>Aphidoidea</taxon>
        <taxon>Aphididae</taxon>
        <taxon>Aphidini</taxon>
        <taxon>Aphis</taxon>
        <taxon>Aphis</taxon>
    </lineage>
</organism>
<evidence type="ECO:0000259" key="10">
    <source>
        <dbReference type="SMART" id="SM00683"/>
    </source>
</evidence>
<dbReference type="GO" id="GO:0034451">
    <property type="term" value="C:centriolar satellite"/>
    <property type="evidence" value="ECO:0007669"/>
    <property type="project" value="UniProtKB-SubCell"/>
</dbReference>
<dbReference type="InterPro" id="IPR014003">
    <property type="entry name" value="BBS5_PH"/>
</dbReference>
<dbReference type="GO" id="GO:0060170">
    <property type="term" value="C:ciliary membrane"/>
    <property type="evidence" value="ECO:0007669"/>
    <property type="project" value="UniProtKB-SubCell"/>
</dbReference>
<dbReference type="GO" id="GO:0032266">
    <property type="term" value="F:phosphatidylinositol-3-phosphate binding"/>
    <property type="evidence" value="ECO:0007669"/>
    <property type="project" value="TreeGrafter"/>
</dbReference>
<feature type="domain" description="BBSome complex member BBS5 PH" evidence="10">
    <location>
        <begin position="181"/>
        <end position="235"/>
    </location>
</feature>
<dbReference type="PANTHER" id="PTHR21351:SF0">
    <property type="entry name" value="BARDET-BIEDL SYNDROME 5 PROTEIN"/>
    <property type="match status" value="1"/>
</dbReference>
<protein>
    <recommendedName>
        <fullName evidence="10">BBSome complex member BBS5 PH domain-containing protein</fullName>
    </recommendedName>
</protein>
<dbReference type="Pfam" id="PF07289">
    <property type="entry name" value="BBL5"/>
    <property type="match status" value="1"/>
</dbReference>
<keyword evidence="8" id="KW-0206">Cytoskeleton</keyword>